<keyword evidence="2" id="KW-1185">Reference proteome</keyword>
<dbReference type="OrthoDB" id="1755872at2"/>
<gene>
    <name evidence="1" type="ORF">IO98_15220</name>
</gene>
<dbReference type="RefSeq" id="WP_038282441.1">
    <property type="nucleotide sequence ID" value="NZ_JPME01000018.1"/>
</dbReference>
<dbReference type="AlphaFoldDB" id="A0A084JK43"/>
<organism evidence="1 2">
    <name type="scientific">Lacrimispora celerecrescens</name>
    <dbReference type="NCBI Taxonomy" id="29354"/>
    <lineage>
        <taxon>Bacteria</taxon>
        <taxon>Bacillati</taxon>
        <taxon>Bacillota</taxon>
        <taxon>Clostridia</taxon>
        <taxon>Lachnospirales</taxon>
        <taxon>Lachnospiraceae</taxon>
        <taxon>Lacrimispora</taxon>
    </lineage>
</organism>
<evidence type="ECO:0000313" key="1">
    <source>
        <dbReference type="EMBL" id="KEZ89327.1"/>
    </source>
</evidence>
<proteinExistence type="predicted"/>
<comment type="caution">
    <text evidence="1">The sequence shown here is derived from an EMBL/GenBank/DDBJ whole genome shotgun (WGS) entry which is preliminary data.</text>
</comment>
<sequence>MEEFYQAIEEAIRMTGYKGPVDGEEIYDEISDEIEDKEPGAYVFMSKKTDDTFFEYKIQIFEDQFNLSAIDIHTPDQVYHADFD</sequence>
<reference evidence="1 2" key="1">
    <citation type="submission" date="2014-07" db="EMBL/GenBank/DDBJ databases">
        <title>Draft genome of Clostridium celerecrescens 152B isolated from sediments associated with methane hydrate from Krishna Godavari basin.</title>
        <authorList>
            <person name="Honkalas V.S."/>
            <person name="Dabir A.P."/>
            <person name="Arora P."/>
            <person name="Dhakephalkar P.K."/>
        </authorList>
    </citation>
    <scope>NUCLEOTIDE SEQUENCE [LARGE SCALE GENOMIC DNA]</scope>
    <source>
        <strain evidence="1 2">152B</strain>
    </source>
</reference>
<evidence type="ECO:0000313" key="2">
    <source>
        <dbReference type="Proteomes" id="UP000028525"/>
    </source>
</evidence>
<dbReference type="EMBL" id="JPME01000018">
    <property type="protein sequence ID" value="KEZ89327.1"/>
    <property type="molecule type" value="Genomic_DNA"/>
</dbReference>
<accession>A0A084JK43</accession>
<name>A0A084JK43_9FIRM</name>
<protein>
    <submittedName>
        <fullName evidence="1">Uncharacterized protein</fullName>
    </submittedName>
</protein>
<dbReference type="Proteomes" id="UP000028525">
    <property type="component" value="Unassembled WGS sequence"/>
</dbReference>